<dbReference type="InterPro" id="IPR001919">
    <property type="entry name" value="CBD2"/>
</dbReference>
<protein>
    <submittedName>
        <fullName evidence="7">Cellulose binding domain-containing protein</fullName>
    </submittedName>
</protein>
<feature type="chain" id="PRO_5008706314" evidence="5">
    <location>
        <begin position="33"/>
        <end position="556"/>
    </location>
</feature>
<dbReference type="AlphaFoldDB" id="A0A1C4VW50"/>
<accession>A0A1C4VW50</accession>
<dbReference type="GO" id="GO:0005975">
    <property type="term" value="P:carbohydrate metabolic process"/>
    <property type="evidence" value="ECO:0007669"/>
    <property type="project" value="InterPro"/>
</dbReference>
<feature type="domain" description="CBM2" evidence="6">
    <location>
        <begin position="456"/>
        <end position="556"/>
    </location>
</feature>
<dbReference type="SUPFAM" id="SSF49384">
    <property type="entry name" value="Carbohydrate-binding domain"/>
    <property type="match status" value="1"/>
</dbReference>
<dbReference type="Proteomes" id="UP000198243">
    <property type="component" value="Chromosome I"/>
</dbReference>
<feature type="compositionally biased region" description="Pro residues" evidence="4">
    <location>
        <begin position="429"/>
        <end position="459"/>
    </location>
</feature>
<dbReference type="EMBL" id="LT607412">
    <property type="protein sequence ID" value="SCE88203.1"/>
    <property type="molecule type" value="Genomic_DNA"/>
</dbReference>
<dbReference type="OrthoDB" id="5171482at2"/>
<dbReference type="InterPro" id="IPR029058">
    <property type="entry name" value="AB_hydrolase_fold"/>
</dbReference>
<sequence length="556" mass="57199">MIISSGRSRTRSAVVALSIAALTVAGSVTVVARTPTAEAAAGSLVAAASVEDEGADCAVSGLPDLGSLPTNAKLPDPFKKLNGTTIATKADWRCRRAEIRELAEKFVYGEKPAKPATVTGTVSNSTITVNVNHNGRSTSFSARVELPSGSGPFPAVVVVGGFGADTATIKAAGAAVISYDPLAVGREGTPRNNKQGALYSIYGSSSSTGLLAAWGWGVSRIIDVIEQSDGRILKADAMGVTGCSRYGKGAFAIGVFDQRIALTMPIESGSAGVPIFRGIPGEGAQSLSSAYGEQPWLGDAFGSFTSSPTRLPVDTHEMVAMVAPRGLFIMDNPHIANLGPRSASVAALGGAEVYRALGVGDNITYWSDVQDGSHCANRPEWRDPLQKNIRKFLLKTGNDPGVIRISSRALGRLADWRDWQTPTLTDGPTTPPPTTPPPTTPPPTTPPPTTAPPTTPPPTGAGCSATVSINQWTGGFVATVRVTAGSSPVNGWTVAMTLPPGASVTNAWNANRSGDTGTVQFTNVGHNGSIAPGQSTEFGYQGTGTGGGMTLTCNTP</sequence>
<evidence type="ECO:0000256" key="3">
    <source>
        <dbReference type="ARBA" id="ARBA00022801"/>
    </source>
</evidence>
<dbReference type="SMART" id="SM00637">
    <property type="entry name" value="CBD_II"/>
    <property type="match status" value="1"/>
</dbReference>
<gene>
    <name evidence="7" type="ORF">GA0070607_2744</name>
</gene>
<evidence type="ECO:0000313" key="7">
    <source>
        <dbReference type="EMBL" id="SCE88203.1"/>
    </source>
</evidence>
<proteinExistence type="predicted"/>
<evidence type="ECO:0000313" key="8">
    <source>
        <dbReference type="Proteomes" id="UP000198243"/>
    </source>
</evidence>
<dbReference type="Pfam" id="PF00553">
    <property type="entry name" value="CBM_2"/>
    <property type="match status" value="1"/>
</dbReference>
<dbReference type="Pfam" id="PF22244">
    <property type="entry name" value="GCE_fung"/>
    <property type="match status" value="1"/>
</dbReference>
<evidence type="ECO:0000256" key="2">
    <source>
        <dbReference type="ARBA" id="ARBA00022729"/>
    </source>
</evidence>
<keyword evidence="1" id="KW-0719">Serine esterase</keyword>
<evidence type="ECO:0000256" key="4">
    <source>
        <dbReference type="SAM" id="MobiDB-lite"/>
    </source>
</evidence>
<reference evidence="8" key="1">
    <citation type="submission" date="2016-06" db="EMBL/GenBank/DDBJ databases">
        <authorList>
            <person name="Varghese N."/>
            <person name="Submissions Spin"/>
        </authorList>
    </citation>
    <scope>NUCLEOTIDE SEQUENCE [LARGE SCALE GENOMIC DNA]</scope>
    <source>
        <strain evidence="8">DSM 44875</strain>
    </source>
</reference>
<name>A0A1C4VW50_9ACTN</name>
<dbReference type="GO" id="GO:0052689">
    <property type="term" value="F:carboxylic ester hydrolase activity"/>
    <property type="evidence" value="ECO:0007669"/>
    <property type="project" value="UniProtKB-KW"/>
</dbReference>
<evidence type="ECO:0000256" key="1">
    <source>
        <dbReference type="ARBA" id="ARBA00022487"/>
    </source>
</evidence>
<organism evidence="7 8">
    <name type="scientific">Micromonospora coriariae</name>
    <dbReference type="NCBI Taxonomy" id="285665"/>
    <lineage>
        <taxon>Bacteria</taxon>
        <taxon>Bacillati</taxon>
        <taxon>Actinomycetota</taxon>
        <taxon>Actinomycetes</taxon>
        <taxon>Micromonosporales</taxon>
        <taxon>Micromonosporaceae</taxon>
        <taxon>Micromonospora</taxon>
    </lineage>
</organism>
<evidence type="ECO:0000259" key="6">
    <source>
        <dbReference type="PROSITE" id="PS51173"/>
    </source>
</evidence>
<keyword evidence="8" id="KW-1185">Reference proteome</keyword>
<dbReference type="GO" id="GO:0004553">
    <property type="term" value="F:hydrolase activity, hydrolyzing O-glycosyl compounds"/>
    <property type="evidence" value="ECO:0007669"/>
    <property type="project" value="InterPro"/>
</dbReference>
<keyword evidence="2 5" id="KW-0732">Signal</keyword>
<dbReference type="InterPro" id="IPR008965">
    <property type="entry name" value="CBM2/CBM3_carb-bd_dom_sf"/>
</dbReference>
<dbReference type="SUPFAM" id="SSF53474">
    <property type="entry name" value="alpha/beta-Hydrolases"/>
    <property type="match status" value="1"/>
</dbReference>
<dbReference type="Gene3D" id="3.40.50.1820">
    <property type="entry name" value="alpha/beta hydrolase"/>
    <property type="match status" value="1"/>
</dbReference>
<feature type="signal peptide" evidence="5">
    <location>
        <begin position="1"/>
        <end position="32"/>
    </location>
</feature>
<evidence type="ECO:0000256" key="5">
    <source>
        <dbReference type="SAM" id="SignalP"/>
    </source>
</evidence>
<dbReference type="GO" id="GO:0030247">
    <property type="term" value="F:polysaccharide binding"/>
    <property type="evidence" value="ECO:0007669"/>
    <property type="project" value="UniProtKB-UniRule"/>
</dbReference>
<dbReference type="PROSITE" id="PS51173">
    <property type="entry name" value="CBM2"/>
    <property type="match status" value="1"/>
</dbReference>
<dbReference type="Gene3D" id="2.60.40.290">
    <property type="match status" value="1"/>
</dbReference>
<dbReference type="InterPro" id="IPR012291">
    <property type="entry name" value="CBM2_carb-bd_dom_sf"/>
</dbReference>
<feature type="region of interest" description="Disordered" evidence="4">
    <location>
        <begin position="416"/>
        <end position="463"/>
    </location>
</feature>
<dbReference type="InterPro" id="IPR054579">
    <property type="entry name" value="GCE-like_dom"/>
</dbReference>
<keyword evidence="3" id="KW-0378">Hydrolase</keyword>